<gene>
    <name evidence="4" type="ORF">A4W93_03195</name>
</gene>
<dbReference type="InterPro" id="IPR050204">
    <property type="entry name" value="AraC_XylS_family_regulators"/>
</dbReference>
<dbReference type="GO" id="GO:0043565">
    <property type="term" value="F:sequence-specific DNA binding"/>
    <property type="evidence" value="ECO:0007669"/>
    <property type="project" value="InterPro"/>
</dbReference>
<dbReference type="GO" id="GO:0003700">
    <property type="term" value="F:DNA-binding transcription factor activity"/>
    <property type="evidence" value="ECO:0007669"/>
    <property type="project" value="InterPro"/>
</dbReference>
<evidence type="ECO:0000313" key="4">
    <source>
        <dbReference type="EMBL" id="ARN19003.1"/>
    </source>
</evidence>
<sequence length="273" mass="29971">MHLGRNGFLYAGAIDDTTTQRNSVVLCVALTGHPFTVHTRRESLAVTDAVLVAPGWLRIDTCGAPVALLDVCPTDYHFRALARAVVGTRVWPCAHFAELFDDLASFRSGRMPRGEADALHVRVLELAMQRVPPVPPLDPRIRQVMRRMREEPGLPVADLAAAVDLSADWLRRLFAAEAGLPLGRYEMTLRLQTAAAHLHLGVSLTQVAANAGFADLAHFSKFWKLHYGFAPRRAFAGSEVVIDEVPWPCMETTHPGTEQRASPGWARLSAEAP</sequence>
<evidence type="ECO:0000256" key="3">
    <source>
        <dbReference type="ARBA" id="ARBA00023163"/>
    </source>
</evidence>
<dbReference type="KEGG" id="rgu:A4W93_03195"/>
<evidence type="ECO:0000313" key="5">
    <source>
        <dbReference type="Proteomes" id="UP000193427"/>
    </source>
</evidence>
<dbReference type="Gene3D" id="1.10.10.60">
    <property type="entry name" value="Homeodomain-like"/>
    <property type="match status" value="2"/>
</dbReference>
<organism evidence="4 5">
    <name type="scientific">Piscinibacter gummiphilus</name>
    <dbReference type="NCBI Taxonomy" id="946333"/>
    <lineage>
        <taxon>Bacteria</taxon>
        <taxon>Pseudomonadati</taxon>
        <taxon>Pseudomonadota</taxon>
        <taxon>Betaproteobacteria</taxon>
        <taxon>Burkholderiales</taxon>
        <taxon>Sphaerotilaceae</taxon>
        <taxon>Piscinibacter</taxon>
    </lineage>
</organism>
<dbReference type="InterPro" id="IPR018060">
    <property type="entry name" value="HTH_AraC"/>
</dbReference>
<keyword evidence="1" id="KW-0805">Transcription regulation</keyword>
<dbReference type="SMART" id="SM00342">
    <property type="entry name" value="HTH_ARAC"/>
    <property type="match status" value="1"/>
</dbReference>
<dbReference type="Pfam" id="PF12833">
    <property type="entry name" value="HTH_18"/>
    <property type="match status" value="1"/>
</dbReference>
<evidence type="ECO:0000256" key="2">
    <source>
        <dbReference type="ARBA" id="ARBA00023125"/>
    </source>
</evidence>
<dbReference type="STRING" id="946333.A4W93_03195"/>
<protein>
    <submittedName>
        <fullName evidence="4">Uncharacterized protein</fullName>
    </submittedName>
</protein>
<dbReference type="SUPFAM" id="SSF46689">
    <property type="entry name" value="Homeodomain-like"/>
    <property type="match status" value="1"/>
</dbReference>
<keyword evidence="5" id="KW-1185">Reference proteome</keyword>
<dbReference type="PROSITE" id="PS01124">
    <property type="entry name" value="HTH_ARAC_FAMILY_2"/>
    <property type="match status" value="1"/>
</dbReference>
<dbReference type="AlphaFoldDB" id="A0A1W6L434"/>
<dbReference type="PANTHER" id="PTHR46796">
    <property type="entry name" value="HTH-TYPE TRANSCRIPTIONAL ACTIVATOR RHAS-RELATED"/>
    <property type="match status" value="1"/>
</dbReference>
<dbReference type="InterPro" id="IPR009057">
    <property type="entry name" value="Homeodomain-like_sf"/>
</dbReference>
<accession>A0A1W6L434</accession>
<dbReference type="Proteomes" id="UP000193427">
    <property type="component" value="Chromosome"/>
</dbReference>
<evidence type="ECO:0000256" key="1">
    <source>
        <dbReference type="ARBA" id="ARBA00023015"/>
    </source>
</evidence>
<keyword evidence="2" id="KW-0238">DNA-binding</keyword>
<dbReference type="EMBL" id="CP015118">
    <property type="protein sequence ID" value="ARN19003.1"/>
    <property type="molecule type" value="Genomic_DNA"/>
</dbReference>
<keyword evidence="3" id="KW-0804">Transcription</keyword>
<reference evidence="4 5" key="1">
    <citation type="submission" date="2016-04" db="EMBL/GenBank/DDBJ databases">
        <title>Complete genome sequence of natural rubber-degrading, novel Gram-negative bacterium, Rhizobacter gummiphilus strain NS21.</title>
        <authorList>
            <person name="Tabata M."/>
            <person name="Kasai D."/>
            <person name="Fukuda M."/>
        </authorList>
    </citation>
    <scope>NUCLEOTIDE SEQUENCE [LARGE SCALE GENOMIC DNA]</scope>
    <source>
        <strain evidence="4 5">NS21</strain>
    </source>
</reference>
<name>A0A1W6L434_9BURK</name>
<proteinExistence type="predicted"/>